<proteinExistence type="evidence at transcript level"/>
<dbReference type="InterPro" id="IPR004245">
    <property type="entry name" value="DUF229"/>
</dbReference>
<sequence length="674" mass="76664">RCRDVASRSTRLAANVLSQSASHNEMKMGSAPLQKVVRSTTVPTKTVRKKNTLLVIIGTIGVASLFFFYSRQDESFWLKPVIVAKELVRMAQPGYAIYTSGCKIPAFDPFHWTVAGLYHKQTLYVCPGKPSFIRLAANVPSIDARVLWEQHKYKPRDVLCTYQKITRDENRTEPDSAVVYHPSSKLVFGTPLSSDFVFVTCSSYGAKFHEEFLMVPVLKEQVEQRCKLAEEAASPPLNRTKERLNVVIVGLDSVSRLNSLRHLKRTRDFLLEEMEAIELYGYNKVGDNSFPNQVPLLTGRSGEEAMSLCPEKFFDNLEFVWDKYASLGYRTLFLEESPKYGLFNYLLKGFKDIPTDYYCRPMIFAIDNSRFKKFIGGGKGCVGSTVQTSMYLDYTTSLVSFLGNRSYFTYTWISDVTHDNFNSAGFADEPFLRAFQRLNASGVMDKSLVVFLSDHGMRYGPIRQTLIGKYEDRMPFVFLMLPREFRRKYPQVVKNLKTNQRRLTTHYDLHAMLLELADFPNDLPSFKTEHGTSLLREVPEDRTCRDASIAPHWCCCHDSGQFPVTDPLSKKMANFVLETVNGWLHQGAPGKCVRLQLRSVVDVYEVTVDANSDTRYFWVTLKCFPGEGLLEATVAVNGTGALAAERVSRLNWHGGQSSCVKNHQLELYCFCKHQ</sequence>
<dbReference type="PANTHER" id="PTHR10974:SF1">
    <property type="entry name" value="FI08016P-RELATED"/>
    <property type="match status" value="1"/>
</dbReference>
<keyword evidence="1" id="KW-1133">Transmembrane helix</keyword>
<dbReference type="PANTHER" id="PTHR10974">
    <property type="entry name" value="FI08016P-RELATED"/>
    <property type="match status" value="1"/>
</dbReference>
<dbReference type="SUPFAM" id="SSF53649">
    <property type="entry name" value="Alkaline phosphatase-like"/>
    <property type="match status" value="1"/>
</dbReference>
<dbReference type="InterPro" id="IPR017850">
    <property type="entry name" value="Alkaline_phosphatase_core_sf"/>
</dbReference>
<organism evidence="2">
    <name type="scientific">Rhipicephalus pulchellus</name>
    <name type="common">Yellow backed tick</name>
    <name type="synonym">Dermacentor pulchellus</name>
    <dbReference type="NCBI Taxonomy" id="72859"/>
    <lineage>
        <taxon>Eukaryota</taxon>
        <taxon>Metazoa</taxon>
        <taxon>Ecdysozoa</taxon>
        <taxon>Arthropoda</taxon>
        <taxon>Chelicerata</taxon>
        <taxon>Arachnida</taxon>
        <taxon>Acari</taxon>
        <taxon>Parasitiformes</taxon>
        <taxon>Ixodida</taxon>
        <taxon>Ixodoidea</taxon>
        <taxon>Ixodidae</taxon>
        <taxon>Rhipicephalinae</taxon>
        <taxon>Rhipicephalus</taxon>
        <taxon>Rhipicephalus</taxon>
    </lineage>
</organism>
<dbReference type="FunFam" id="3.40.720.10:FF:000017">
    <property type="entry name" value="Predicted protein"/>
    <property type="match status" value="1"/>
</dbReference>
<evidence type="ECO:0000256" key="1">
    <source>
        <dbReference type="SAM" id="Phobius"/>
    </source>
</evidence>
<dbReference type="Gene3D" id="3.40.720.10">
    <property type="entry name" value="Alkaline Phosphatase, subunit A"/>
    <property type="match status" value="1"/>
</dbReference>
<reference evidence="2" key="1">
    <citation type="submission" date="2012-11" db="EMBL/GenBank/DDBJ databases">
        <authorList>
            <person name="Lucero-Rivera Y.E."/>
            <person name="Tovar-Ramirez D."/>
        </authorList>
    </citation>
    <scope>NUCLEOTIDE SEQUENCE</scope>
    <source>
        <tissue evidence="2">Salivary gland</tissue>
    </source>
</reference>
<dbReference type="CDD" id="cd16021">
    <property type="entry name" value="ALP_like"/>
    <property type="match status" value="1"/>
</dbReference>
<name>L7MID4_RHIPC</name>
<dbReference type="AlphaFoldDB" id="L7MID4"/>
<evidence type="ECO:0000313" key="2">
    <source>
        <dbReference type="EMBL" id="JAA63557.1"/>
    </source>
</evidence>
<keyword evidence="1" id="KW-0812">Transmembrane</keyword>
<reference evidence="2" key="2">
    <citation type="journal article" date="2015" name="J. Proteomics">
        <title>Sexual differences in the sialomes of the zebra tick, Rhipicephalus pulchellus.</title>
        <authorList>
            <person name="Tan A.W."/>
            <person name="Francischetti I.M."/>
            <person name="Slovak M."/>
            <person name="Kini R.M."/>
            <person name="Ribeiro J.M."/>
        </authorList>
    </citation>
    <scope>NUCLEOTIDE SEQUENCE</scope>
    <source>
        <tissue evidence="2">Salivary gland</tissue>
    </source>
</reference>
<dbReference type="GO" id="GO:0005615">
    <property type="term" value="C:extracellular space"/>
    <property type="evidence" value="ECO:0007669"/>
    <property type="project" value="TreeGrafter"/>
</dbReference>
<feature type="non-terminal residue" evidence="2">
    <location>
        <position position="1"/>
    </location>
</feature>
<dbReference type="Pfam" id="PF02995">
    <property type="entry name" value="DUF229"/>
    <property type="match status" value="1"/>
</dbReference>
<protein>
    <submittedName>
        <fullName evidence="2">Uncharacterized protein</fullName>
    </submittedName>
</protein>
<dbReference type="EMBL" id="GACK01001477">
    <property type="protein sequence ID" value="JAA63557.1"/>
    <property type="molecule type" value="mRNA"/>
</dbReference>
<accession>L7MID4</accession>
<feature type="transmembrane region" description="Helical" evidence="1">
    <location>
        <begin position="53"/>
        <end position="70"/>
    </location>
</feature>
<keyword evidence="1" id="KW-0472">Membrane</keyword>